<reference evidence="1 2" key="1">
    <citation type="submission" date="2015-09" db="EMBL/GenBank/DDBJ databases">
        <title>Host preference determinants of Valsa canker pathogens revealed by comparative genomics.</title>
        <authorList>
            <person name="Yin Z."/>
            <person name="Huang L."/>
        </authorList>
    </citation>
    <scope>NUCLEOTIDE SEQUENCE [LARGE SCALE GENOMIC DNA]</scope>
    <source>
        <strain evidence="1 2">03-1</strain>
    </source>
</reference>
<dbReference type="Proteomes" id="UP000283895">
    <property type="component" value="Unassembled WGS sequence"/>
</dbReference>
<dbReference type="OrthoDB" id="2520703at2759"/>
<protein>
    <submittedName>
        <fullName evidence="1">Uncharacterized protein</fullName>
    </submittedName>
</protein>
<proteinExistence type="predicted"/>
<accession>A0A423WT45</accession>
<evidence type="ECO:0000313" key="1">
    <source>
        <dbReference type="EMBL" id="ROW06487.1"/>
    </source>
</evidence>
<sequence>MYNFMVTIQDRPELGRLVKAVFLEHVDLGGEDHDADQYNQLVEASIVSLGMWPTENAYAQRMDLVRKMSHYEGLGQAIIAHLRNIEKLHYELDIGSALVIFDSLAWAGRAFSILHKPANVLWPHLQDLGEPGTSEQLEFLERDVANSSFAISLEACDGLLSLAPRVSKLHLRSFMGSCGVVTVLENLTQLHLQSADLESAESLDRILRSIRSLEVFSFTWTHDQLTAFEAYLGGFGGITLDEVVDHLKRHHKDTLKRLQLGFPADYHDLDESIEFPQLTDFSVLEELKIQGDIIPELHDIDFDDDGDDYESPSEDTSLVEFLPVSIRRLHIMFGGTSQVHQLLEVASDAEQPSTARKLPHLREVTVMSYCPSKGSRDNYQIYRQFCILGWHWLISAFAKTDIAFSTRTSTQVEWDICEF</sequence>
<comment type="caution">
    <text evidence="1">The sequence shown here is derived from an EMBL/GenBank/DDBJ whole genome shotgun (WGS) entry which is preliminary data.</text>
</comment>
<name>A0A423WT45_9PEZI</name>
<keyword evidence="2" id="KW-1185">Reference proteome</keyword>
<dbReference type="STRING" id="356882.A0A423WT45"/>
<gene>
    <name evidence="1" type="ORF">VMCG_04262</name>
</gene>
<organism evidence="1 2">
    <name type="scientific">Cytospora schulzeri</name>
    <dbReference type="NCBI Taxonomy" id="448051"/>
    <lineage>
        <taxon>Eukaryota</taxon>
        <taxon>Fungi</taxon>
        <taxon>Dikarya</taxon>
        <taxon>Ascomycota</taxon>
        <taxon>Pezizomycotina</taxon>
        <taxon>Sordariomycetes</taxon>
        <taxon>Sordariomycetidae</taxon>
        <taxon>Diaporthales</taxon>
        <taxon>Cytosporaceae</taxon>
        <taxon>Cytospora</taxon>
    </lineage>
</organism>
<dbReference type="EMBL" id="LKEA01000010">
    <property type="protein sequence ID" value="ROW06487.1"/>
    <property type="molecule type" value="Genomic_DNA"/>
</dbReference>
<evidence type="ECO:0000313" key="2">
    <source>
        <dbReference type="Proteomes" id="UP000283895"/>
    </source>
</evidence>
<dbReference type="AlphaFoldDB" id="A0A423WT45"/>